<evidence type="ECO:0000256" key="8">
    <source>
        <dbReference type="ARBA" id="ARBA00022676"/>
    </source>
</evidence>
<proteinExistence type="inferred from homology"/>
<dbReference type="InterPro" id="IPR011047">
    <property type="entry name" value="Quinoprotein_ADH-like_sf"/>
</dbReference>
<keyword evidence="12 22" id="KW-1133">Transmembrane helix</keyword>
<evidence type="ECO:0000256" key="1">
    <source>
        <dbReference type="ARBA" id="ARBA00004571"/>
    </source>
</evidence>
<dbReference type="Pfam" id="PF06082">
    <property type="entry name" value="YjbH"/>
    <property type="match status" value="3"/>
</dbReference>
<dbReference type="CDD" id="cd03809">
    <property type="entry name" value="GT4_MtfB-like"/>
    <property type="match status" value="1"/>
</dbReference>
<dbReference type="SUPFAM" id="SSF63829">
    <property type="entry name" value="Calcium-dependent phosphotriesterase"/>
    <property type="match status" value="1"/>
</dbReference>
<protein>
    <recommendedName>
        <fullName evidence="23">Phosphatidic acid phosphatase type 2/haloperoxidase domain-containing protein</fullName>
    </recommendedName>
</protein>
<dbReference type="InterPro" id="IPR018357">
    <property type="entry name" value="Hexapep_transf_CS"/>
</dbReference>
<feature type="domain" description="Phosphatidic acid phosphatase type 2/haloperoxidase" evidence="23">
    <location>
        <begin position="882"/>
        <end position="989"/>
    </location>
</feature>
<dbReference type="InterPro" id="IPR011004">
    <property type="entry name" value="Trimer_LpxA-like_sf"/>
</dbReference>
<evidence type="ECO:0000256" key="22">
    <source>
        <dbReference type="SAM" id="Phobius"/>
    </source>
</evidence>
<keyword evidence="11" id="KW-0732">Signal</keyword>
<dbReference type="PANTHER" id="PTHR33619:SF3">
    <property type="entry name" value="POLYSACCHARIDE EXPORT PROTEIN GFCE-RELATED"/>
    <property type="match status" value="1"/>
</dbReference>
<dbReference type="SUPFAM" id="SSF48317">
    <property type="entry name" value="Acid phosphatase/Vanadium-dependent haloperoxidase"/>
    <property type="match status" value="1"/>
</dbReference>
<feature type="transmembrane region" description="Helical" evidence="22">
    <location>
        <begin position="1714"/>
        <end position="1734"/>
    </location>
</feature>
<evidence type="ECO:0000256" key="20">
    <source>
        <dbReference type="SAM" id="Coils"/>
    </source>
</evidence>
<dbReference type="Pfam" id="PF10531">
    <property type="entry name" value="SLBB"/>
    <property type="match status" value="3"/>
</dbReference>
<feature type="compositionally biased region" description="Basic and acidic residues" evidence="21">
    <location>
        <begin position="4138"/>
        <end position="4150"/>
    </location>
</feature>
<dbReference type="GO" id="GO:0046983">
    <property type="term" value="F:protein dimerization activity"/>
    <property type="evidence" value="ECO:0007669"/>
    <property type="project" value="InterPro"/>
</dbReference>
<dbReference type="CDD" id="cd04647">
    <property type="entry name" value="LbH_MAT_like"/>
    <property type="match status" value="1"/>
</dbReference>
<keyword evidence="20" id="KW-0175">Coiled coil</keyword>
<keyword evidence="7" id="KW-0762">Sugar transport</keyword>
<dbReference type="SUPFAM" id="SSF55874">
    <property type="entry name" value="ATPase domain of HSP90 chaperone/DNA topoisomerase II/histidine kinase"/>
    <property type="match status" value="1"/>
</dbReference>
<dbReference type="GO" id="GO:0016757">
    <property type="term" value="F:glycosyltransferase activity"/>
    <property type="evidence" value="ECO:0007669"/>
    <property type="project" value="UniProtKB-KW"/>
</dbReference>
<comment type="subcellular location">
    <subcellularLocation>
        <location evidence="2">Cell membrane</location>
        <topology evidence="2">Multi-pass membrane protein</topology>
    </subcellularLocation>
    <subcellularLocation>
        <location evidence="1">Cell outer membrane</location>
        <topology evidence="1">Multi-pass membrane protein</topology>
    </subcellularLocation>
</comment>
<dbReference type="Gene3D" id="1.20.144.10">
    <property type="entry name" value="Phosphatidic acid phosphatase type 2/haloperoxidase"/>
    <property type="match status" value="1"/>
</dbReference>
<keyword evidence="4" id="KW-0813">Transport</keyword>
<dbReference type="Gene3D" id="1.20.5.1930">
    <property type="match status" value="1"/>
</dbReference>
<evidence type="ECO:0000256" key="15">
    <source>
        <dbReference type="ARBA" id="ARBA00023114"/>
    </source>
</evidence>
<name>A0A699GFF9_TANCI</name>
<evidence type="ECO:0000256" key="5">
    <source>
        <dbReference type="ARBA" id="ARBA00022452"/>
    </source>
</evidence>
<evidence type="ECO:0000256" key="4">
    <source>
        <dbReference type="ARBA" id="ARBA00022448"/>
    </source>
</evidence>
<keyword evidence="14" id="KW-0406">Ion transport</keyword>
<evidence type="ECO:0000256" key="13">
    <source>
        <dbReference type="ARBA" id="ARBA00023047"/>
    </source>
</evidence>
<accession>A0A699GFF9</accession>
<dbReference type="SUPFAM" id="SSF51161">
    <property type="entry name" value="Trimeric LpxA-like enzymes"/>
    <property type="match status" value="1"/>
</dbReference>
<dbReference type="InterPro" id="IPR011123">
    <property type="entry name" value="Y_Y_Y"/>
</dbReference>
<dbReference type="InterPro" id="IPR003856">
    <property type="entry name" value="LPS_length_determ_N"/>
</dbReference>
<dbReference type="SUPFAM" id="SSF53756">
    <property type="entry name" value="UDP-Glycosyltransferase/glycogen phosphorylase"/>
    <property type="match status" value="1"/>
</dbReference>
<feature type="region of interest" description="Disordered" evidence="21">
    <location>
        <begin position="4138"/>
        <end position="4184"/>
    </location>
</feature>
<dbReference type="InterPro" id="IPR011712">
    <property type="entry name" value="Sig_transdc_His_kin_sub3_dim/P"/>
</dbReference>
<dbReference type="GO" id="GO:0046930">
    <property type="term" value="C:pore complex"/>
    <property type="evidence" value="ECO:0007669"/>
    <property type="project" value="UniProtKB-KW"/>
</dbReference>
<feature type="coiled-coil region" evidence="20">
    <location>
        <begin position="1861"/>
        <end position="1895"/>
    </location>
</feature>
<evidence type="ECO:0000256" key="11">
    <source>
        <dbReference type="ARBA" id="ARBA00022729"/>
    </source>
</evidence>
<dbReference type="CDD" id="cd03394">
    <property type="entry name" value="PAP2_like_5"/>
    <property type="match status" value="1"/>
</dbReference>
<keyword evidence="18" id="KW-0998">Cell outer membrane</keyword>
<dbReference type="SUPFAM" id="SSF50998">
    <property type="entry name" value="Quinoprotein alcohol dehydrogenase-like"/>
    <property type="match status" value="1"/>
</dbReference>
<evidence type="ECO:0000256" key="16">
    <source>
        <dbReference type="ARBA" id="ARBA00023136"/>
    </source>
</evidence>
<dbReference type="Gene3D" id="3.30.565.10">
    <property type="entry name" value="Histidine kinase-like ATPase, C-terminal domain"/>
    <property type="match status" value="1"/>
</dbReference>
<evidence type="ECO:0000256" key="6">
    <source>
        <dbReference type="ARBA" id="ARBA00022475"/>
    </source>
</evidence>
<evidence type="ECO:0000256" key="10">
    <source>
        <dbReference type="ARBA" id="ARBA00022692"/>
    </source>
</evidence>
<dbReference type="InterPro" id="IPR001451">
    <property type="entry name" value="Hexapep"/>
</dbReference>
<evidence type="ECO:0000256" key="21">
    <source>
        <dbReference type="SAM" id="MobiDB-lite"/>
    </source>
</evidence>
<feature type="transmembrane region" description="Helical" evidence="22">
    <location>
        <begin position="2034"/>
        <end position="2053"/>
    </location>
</feature>
<dbReference type="Pfam" id="PF02563">
    <property type="entry name" value="Poly_export"/>
    <property type="match status" value="1"/>
</dbReference>
<dbReference type="PANTHER" id="PTHR33619">
    <property type="entry name" value="POLYSACCHARIDE EXPORT PROTEIN GFCE-RELATED"/>
    <property type="match status" value="1"/>
</dbReference>
<dbReference type="Gene3D" id="3.10.560.10">
    <property type="entry name" value="Outer membrane lipoprotein wza domain like"/>
    <property type="match status" value="4"/>
</dbReference>
<evidence type="ECO:0000313" key="24">
    <source>
        <dbReference type="EMBL" id="GEU28472.1"/>
    </source>
</evidence>
<evidence type="ECO:0000256" key="17">
    <source>
        <dbReference type="ARBA" id="ARBA00023139"/>
    </source>
</evidence>
<dbReference type="InterPro" id="IPR036938">
    <property type="entry name" value="PAP2/HPO_sf"/>
</dbReference>
<keyword evidence="10 22" id="KW-0812">Transmembrane</keyword>
<dbReference type="Gene3D" id="2.130.10.10">
    <property type="entry name" value="YVTN repeat-like/Quinoprotein amine dehydrogenase"/>
    <property type="match status" value="3"/>
</dbReference>
<feature type="compositionally biased region" description="Low complexity" evidence="21">
    <location>
        <begin position="1084"/>
        <end position="1098"/>
    </location>
</feature>
<dbReference type="Pfam" id="PF22461">
    <property type="entry name" value="SLBB_2"/>
    <property type="match status" value="1"/>
</dbReference>
<dbReference type="InterPro" id="IPR049712">
    <property type="entry name" value="Poly_export"/>
</dbReference>
<dbReference type="Gene3D" id="2.160.10.10">
    <property type="entry name" value="Hexapeptide repeat proteins"/>
    <property type="match status" value="1"/>
</dbReference>
<evidence type="ECO:0000256" key="19">
    <source>
        <dbReference type="ARBA" id="ARBA00023288"/>
    </source>
</evidence>
<dbReference type="Pfam" id="PF02518">
    <property type="entry name" value="HATPase_c"/>
    <property type="match status" value="1"/>
</dbReference>
<dbReference type="Pfam" id="PF13439">
    <property type="entry name" value="Glyco_transf_4"/>
    <property type="match status" value="1"/>
</dbReference>
<dbReference type="Pfam" id="PF00132">
    <property type="entry name" value="Hexapep"/>
    <property type="match status" value="1"/>
</dbReference>
<reference evidence="24" key="1">
    <citation type="journal article" date="2019" name="Sci. Rep.">
        <title>Draft genome of Tanacetum cinerariifolium, the natural source of mosquito coil.</title>
        <authorList>
            <person name="Yamashiro T."/>
            <person name="Shiraishi A."/>
            <person name="Satake H."/>
            <person name="Nakayama K."/>
        </authorList>
    </citation>
    <scope>NUCLEOTIDE SEQUENCE</scope>
</reference>
<dbReference type="GO" id="GO:0006811">
    <property type="term" value="P:monoatomic ion transport"/>
    <property type="evidence" value="ECO:0007669"/>
    <property type="project" value="UniProtKB-KW"/>
</dbReference>
<dbReference type="Pfam" id="PF00534">
    <property type="entry name" value="Glycos_transf_1"/>
    <property type="match status" value="1"/>
</dbReference>
<keyword evidence="15" id="KW-0626">Porin</keyword>
<dbReference type="Gene3D" id="3.90.550.10">
    <property type="entry name" value="Spore Coat Polysaccharide Biosynthesis Protein SpsA, Chain A"/>
    <property type="match status" value="1"/>
</dbReference>
<dbReference type="Pfam" id="PF02706">
    <property type="entry name" value="Wzz"/>
    <property type="match status" value="1"/>
</dbReference>
<evidence type="ECO:0000259" key="23">
    <source>
        <dbReference type="SMART" id="SM00014"/>
    </source>
</evidence>
<dbReference type="InterPro" id="IPR036890">
    <property type="entry name" value="HATPase_C_sf"/>
</dbReference>
<keyword evidence="17" id="KW-0564">Palmitate</keyword>
<evidence type="ECO:0000256" key="14">
    <source>
        <dbReference type="ARBA" id="ARBA00023065"/>
    </source>
</evidence>
<dbReference type="CDD" id="cd16917">
    <property type="entry name" value="HATPase_UhpB-NarQ-NarX-like"/>
    <property type="match status" value="1"/>
</dbReference>
<keyword evidence="6" id="KW-1003">Cell membrane</keyword>
<evidence type="ECO:0000256" key="3">
    <source>
        <dbReference type="ARBA" id="ARBA00009450"/>
    </source>
</evidence>
<comment type="similarity">
    <text evidence="3">Belongs to the BexD/CtrA/VexA family.</text>
</comment>
<dbReference type="InterPro" id="IPR015943">
    <property type="entry name" value="WD40/YVTN_repeat-like_dom_sf"/>
</dbReference>
<keyword evidence="16 22" id="KW-0472">Membrane</keyword>
<dbReference type="AntiFam" id="ANF00198">
    <property type="entry name" value="Shadow ORF (opposite pilG)"/>
</dbReference>
<dbReference type="EMBL" id="BKCJ010000007">
    <property type="protein sequence ID" value="GEU28472.1"/>
    <property type="molecule type" value="Genomic_DNA"/>
</dbReference>
<feature type="region of interest" description="Disordered" evidence="21">
    <location>
        <begin position="4551"/>
        <end position="4571"/>
    </location>
</feature>
<dbReference type="InterPro" id="IPR054765">
    <property type="entry name" value="SLBB_dom"/>
</dbReference>
<keyword evidence="8" id="KW-0328">Glycosyltransferase</keyword>
<feature type="region of interest" description="Disordered" evidence="21">
    <location>
        <begin position="1060"/>
        <end position="1135"/>
    </location>
</feature>
<dbReference type="InterPro" id="IPR003715">
    <property type="entry name" value="Poly_export_N"/>
</dbReference>
<keyword evidence="19" id="KW-0449">Lipoprotein</keyword>
<dbReference type="GO" id="GO:0015288">
    <property type="term" value="F:porin activity"/>
    <property type="evidence" value="ECO:0007669"/>
    <property type="project" value="UniProtKB-KW"/>
</dbReference>
<keyword evidence="13" id="KW-0625">Polysaccharide transport</keyword>
<dbReference type="InterPro" id="IPR019554">
    <property type="entry name" value="Soluble_ligand-bd"/>
</dbReference>
<feature type="compositionally biased region" description="Low complexity" evidence="21">
    <location>
        <begin position="4155"/>
        <end position="4179"/>
    </location>
</feature>
<dbReference type="Pfam" id="PF07495">
    <property type="entry name" value="Y_Y_Y"/>
    <property type="match status" value="1"/>
</dbReference>
<evidence type="ECO:0000256" key="2">
    <source>
        <dbReference type="ARBA" id="ARBA00004651"/>
    </source>
</evidence>
<dbReference type="SMART" id="SM00014">
    <property type="entry name" value="acidPPc"/>
    <property type="match status" value="1"/>
</dbReference>
<dbReference type="InterPro" id="IPR028098">
    <property type="entry name" value="Glyco_trans_4-like_N"/>
</dbReference>
<dbReference type="InterPro" id="IPR010344">
    <property type="entry name" value="YbjH"/>
</dbReference>
<evidence type="ECO:0000256" key="12">
    <source>
        <dbReference type="ARBA" id="ARBA00022989"/>
    </source>
</evidence>
<evidence type="ECO:0000256" key="7">
    <source>
        <dbReference type="ARBA" id="ARBA00022597"/>
    </source>
</evidence>
<organism evidence="24">
    <name type="scientific">Tanacetum cinerariifolium</name>
    <name type="common">Dalmatian daisy</name>
    <name type="synonym">Chrysanthemum cinerariifolium</name>
    <dbReference type="NCBI Taxonomy" id="118510"/>
    <lineage>
        <taxon>Eukaryota</taxon>
        <taxon>Viridiplantae</taxon>
        <taxon>Streptophyta</taxon>
        <taxon>Embryophyta</taxon>
        <taxon>Tracheophyta</taxon>
        <taxon>Spermatophyta</taxon>
        <taxon>Magnoliopsida</taxon>
        <taxon>eudicotyledons</taxon>
        <taxon>Gunneridae</taxon>
        <taxon>Pentapetalae</taxon>
        <taxon>asterids</taxon>
        <taxon>campanulids</taxon>
        <taxon>Asterales</taxon>
        <taxon>Asteraceae</taxon>
        <taxon>Asteroideae</taxon>
        <taxon>Anthemideae</taxon>
        <taxon>Anthemidinae</taxon>
        <taxon>Tanacetum</taxon>
    </lineage>
</organism>
<dbReference type="InterPro" id="IPR013783">
    <property type="entry name" value="Ig-like_fold"/>
</dbReference>
<feature type="compositionally biased region" description="Basic and acidic residues" evidence="21">
    <location>
        <begin position="1099"/>
        <end position="1133"/>
    </location>
</feature>
<keyword evidence="5" id="KW-1134">Transmembrane beta strand</keyword>
<keyword evidence="9" id="KW-0808">Transferase</keyword>
<gene>
    <name evidence="24" type="ORF">Tci_000450</name>
</gene>
<dbReference type="InterPro" id="IPR029044">
    <property type="entry name" value="Nucleotide-diphossugar_trans"/>
</dbReference>
<dbReference type="GO" id="GO:0015159">
    <property type="term" value="F:polysaccharide transmembrane transporter activity"/>
    <property type="evidence" value="ECO:0007669"/>
    <property type="project" value="InterPro"/>
</dbReference>
<dbReference type="PROSITE" id="PS00101">
    <property type="entry name" value="HEXAPEP_TRANSFERASES"/>
    <property type="match status" value="1"/>
</dbReference>
<dbReference type="Gene3D" id="3.40.50.2000">
    <property type="entry name" value="Glycogen Phosphorylase B"/>
    <property type="match status" value="2"/>
</dbReference>
<dbReference type="InterPro" id="IPR000326">
    <property type="entry name" value="PAP2/HPO"/>
</dbReference>
<dbReference type="Gene3D" id="2.60.40.10">
    <property type="entry name" value="Immunoglobulins"/>
    <property type="match status" value="1"/>
</dbReference>
<dbReference type="GO" id="GO:0005886">
    <property type="term" value="C:plasma membrane"/>
    <property type="evidence" value="ECO:0007669"/>
    <property type="project" value="UniProtKB-SubCell"/>
</dbReference>
<evidence type="ECO:0000256" key="18">
    <source>
        <dbReference type="ARBA" id="ARBA00023237"/>
    </source>
</evidence>
<dbReference type="InterPro" id="IPR003594">
    <property type="entry name" value="HATPase_dom"/>
</dbReference>
<dbReference type="Pfam" id="PF01569">
    <property type="entry name" value="PAP2"/>
    <property type="match status" value="1"/>
</dbReference>
<dbReference type="GO" id="GO:0000155">
    <property type="term" value="F:phosphorelay sensor kinase activity"/>
    <property type="evidence" value="ECO:0007669"/>
    <property type="project" value="InterPro"/>
</dbReference>
<comment type="caution">
    <text evidence="24">The sequence shown here is derived from an EMBL/GenBank/DDBJ whole genome shotgun (WGS) entry which is preliminary data.</text>
</comment>
<evidence type="ECO:0000256" key="9">
    <source>
        <dbReference type="ARBA" id="ARBA00022679"/>
    </source>
</evidence>
<dbReference type="Pfam" id="PF07730">
    <property type="entry name" value="HisKA_3"/>
    <property type="match status" value="1"/>
</dbReference>
<sequence>MNFKLGRRILLSALRKSVKYTWCGCLMVGVSSAIAATPNHGGQSGYINMPSAVVESDGTFSVGYSYDSPYGQTWVASTVLPFLQVTGRYVSITGIPAFGNSDTDPEYGRGYGRYKDKVADGKLRLWSESDWMPAVAVGATDLFGTELFKGQYVVATKTFGATKNIEASVGYARRRPDGLFSGVRWTPERLPRWSVVAEYDSTNYLRDISADRTKADRRGKGPSVGLEYRWGWLALQAARSREQFSINAFVSIPFNEREFVPKIFEPAYFVDDKDPPPRPTKEEWRNDAGYGADLVNALVKQDYKNIRVQQEGNVLALTLTNTRISNLGRAVGRAARTAVAFTPAGTTTIRITYTKLDQPVATYEFFDLPKLNDYFAGKIDRQAFLDVMLLRYPDKSDVIRDDEQTWLNEFLDRPAQVKSADVPAAPTPTPVSVSSAVKTEGPAKAADPAAGTVPAAGVEAANSVKNDSMLAVGVGVDGDVIQVKSVDREANRFKIAPKIGFFFNDPSGAFRYSISAAASYDRRLSDGLYLNGAASLQLLETVSGVKQPSNSNLPHVRSDVAEYLRGDRFTLNRLLLNKYDNPAERVYTRLSAGLYEDMFRGVGGQALYLPKDTRWAADLTVDALQQRGYDGILSTRDYKTVTAIGSLHYRLPHDITVTARAGRFLAKDTGVRFEFKRRFQSGIEVGAWYTHTNGNDITRPGTPSKPYQDRGIFLSVPLNTMLAMDTQANAGFSLSPWTRDIGQMVASPGDLYDLIERPRADMLSHDGLGNFAERPDEQNLPAVNPPDRPFVNPWPAMRARLDQSSSAVPSAPEWLEATAVVGGIVVASALSDKPVDRFVGKHQNSAALRNWGRAGKVVPFALVGAAGAAFAFGDERLQNTGLISMQSVAAATGLALVGKYAVGRARPGEERGPWTSVGDGKTRSDASFPSGHSAIAFAAVTPFAREYDAPWLYGVAALASAGRVAGRQHWVSDTVAGGFIGYAMGTWLWNAQRDQSKSNLSINPGPREVSVISMKKYIRQSHPRLKLLVLCACVLGTCSPFAVAQDFSASDIARAQMGETSLPTIRSRDEVRQNPYATPGRVANPSSRRAGNSSSRSNMQERDTETDYEGDHERDRDRDRDRDRNRDRDRDIPEVGSFQSYAAGVTGKKLDIFGKDLFGDVPSTFAPFDGAQVNQDYVIGTGDELQVRGWGMVDIDVSATVDRSGAIFIPRVGSVKVSGVLYKDLQGYLKKAIGKNYSNFELTASIAQTHAVQVYVVGHAMHPGTYTLSAMSTLLNALFTSGGPNATGSMRNIQLKRGTQTVSTFDMYDMLAKGDKSSDMTLRDGDVIYIPEVGPLVALTGNVKKPAIFELKGSANLADVLTWAGGFDSAAETKQVIVEKNVDNQYKTVVELVADHGVTNNQLAGIPVMPTDVLRVFAPGAVPVQAQIQNEYVRVSGEVKQSGMFLLKKGETLRELVARVGGANENGYLYATTLNRESVRRAQQEKLNEVADRFERDLESNATRRIGASSDAAEAAKMTAAVEQQRRLVQKLRSVKAEGRIVLDLPGLETQVKNLPDLPLQDGDRIYIPRRPGTIDVLGAVFQQNSFVYRPKRSVNDYVQQAGGVTNTADKSEMYVIRADGTAQSGQKGGWFTGIGSTTLNPGDTVVVPENIDRSTFMQGLKEWTSIFYQFGLGAAGLKMSDHVEKNTEVIPLPKDDEIHLLDLFSALGRQRKIIYIVPAITTALAIVAALLIAPRYASTAVIMPPQQQSSGVSAVLGQLGGLASAAGGIGGLKNPNDLYVGVLQSRTIADKLIERFNLRQRYNEETLDATRASLEKMSTISNGKDGLISVSVTDKDPKFAAELANAYVAELAGVTQKLAMTEASRRRLFFEKQLSEAKEKLSVAEVAMRKMQETTGMLQLDGQVKGIIANEAQLQGTISAKSVQLKSMRSFATANNPEYTRVQEELRGLQEQLDKLQKGQQKAGDVMIPSGKIPEAGVAYIRSLREVRYNETIFELLAKQYELAKIDEAKDSSLIQQLDLAVPAERKTSPKRALMVLGGLFGGLFLALFLAVRVKRPGMTLDHLHGDYRGPMPSSPEMSPHHRLLTQDLAVIIEENVLIGDNVCILPGVVIGKGAVIGANSVVTSDIPAWTIAGDNMTELNLMEHGKPASFAACTIVSKNYFAYAMTLRASFLETNPGGSFHILLVDAKDAAFKIPEGVNIVWVEELNIPNFRSYAMRYDILELNTNVKPTFLLSLLAKYHKVAYIDPDIQVFRPLDIIFDRLDDYSIVLTPHIVSPIADNMKPGEVDFLINGQFNLGFIAVSNTDSAVEMLRWWEARCLEQGYNEPSQGLFVDQKWINLVPCMFSNVYIEKSVGCNMAYWNLHERVLGKDSSTWTVNKTEPLYFFHFSGLLLNNEDDISKHQNRFNLIQRPELKEIFSAYRQQLRDNGHLNYQSIKYGFSTFADGKLISSVARRLYTIEEFPVENVSPFSTDSKFYQYCQRNKLFATPGAAKSYNTYNTDHNDVRLKFFRGAMKFAYRVLGVNRYPLLLKYMIYIASVRSPSSPFDTLRFFKKTLSFSKKDLVFSPGYNAPIFIRTSFVFTIHDLNHIDRSENSSFLKRMYYKWIMRRACRNANAVLTVSDFSKSRIVQWSGIAPERVVNVGNGVDEHYSPSALPFQPGYDYVLSVSNRKAHKNEPRLIEAFSRANIPKRVRLIFTGHATPGLMEMIERCDLLERVTFIGRVAEADLPGLYRGALALLFPSLYEGFGLPVIEAMACGCPVLTSNTTSLPEVAGDAALLVDPTSIEDIATGIGSICSDESLRASMIHKGYLQAAKFSWSEVDRRGPLSSWSIFHRSDDSFSLHGGAGIRKRLPLFLPKIAERTLKDSLLSGLTFNDRTKGIVEALSGMFREPGQYLNVLILVGGNRLQRVFIAYDAFVTHPWFGVGIGALKAYSIMNFSTDSFDLDGLTASDFTADMNATNVFMEVAAEAGVVGLIGFLMVLAFIHSRQENGDILRPFKIAFYITMLSLLIESSYLRPYVWALYGVIIGLSSIRDSKSLECALMPAVPVPTISIVDTNFNDYLHQCTQPLPPASIGVQARPSGAIAGVCGGDAEAAAARQVGGFAVQVPRSLQRSAIDLLLPLGRRGRRPRAAAAVYNAAASSSRIHMVLHLLRALRAVTGPALLSAALAFPVCAAAASPSAVPPPAQARPNWQSSLQHVAWRKRDGAPPAAVAIAQDGKGMLWFATGEGLYRFDGMRFDRMDAIDGNPLQGSDIAAVAAYGDALWVGYRLGGVSVFEHGKATHYGEAQGVPQRSALGFARTGDGVVWLATYVGVFRRDGGRWSAVGVADGLPPGRIRSFTVTPGDALVAYMDDGLYLKPAHSRRFARVAGVPAMESGDLRDDGRILLKTEDRRLSVFDPATGAVQPLALAHFDLPRLDVMQEKGGAVWIVSPQGLHLLDPSLTLQKTYSMATGFSGRIVHTFMQDREGSTWFSTENGVDRISEGRINKLEPPGGQPLFLNVLAGDDGDVWVGSSSNMVGYDDTLYRVAADGSHVATPIRRPTASTRARDGGLWFAGRGLLWRARGRQYRHWALPADLREADVQALAMDARGMLWLSVIGKGVHTFRDGVWGRPAQPELARRTAISLHRDSQDRLWFGYPQNVMAMLAADGALHRFDTANGLNVGNVLVMNSRGHHLWIGGDRGFGYWEGQRFHRLRGRDGPEIYGVSGILENARGDVWLHGAGGIVHLLANDVVAAMGGQWATVPVERFDYLDGYEGVAAQLRPIPTLTETTDGRIWYATAAHTGWIDPHRITYNPLAPTPQITALRAKRQAFLTTGAVHLPPGTDEIEIDFTAAVMTIPERARFRYRLVGLDADWRETGARRQAFYTNMDPGEYRFEVLACNEDGVWSPQAAYLDIVIAPTFVQTVWFKLLCALVLALAGYGLFRWRVQLVTARVTQRMQERMDERVNERTRIARTLHDNFLQSVQALIMRFDRIKRRIAADDPLQEEIDSALDTADAVLLEGRDQVWALRSADDAQVGLEAVLREAAAACARQYGLDARIETAGANAAAPLAPAVQHEVLAIAMEALHNAGRHAHAATVRIALDYLPRELVLRVTDNGCGIGDAVLAGGAPPGHWGLAGMRERAQLIGATLRIGRREEGGTEREAEPAPAPAAEAPATSATPATPATSTPSAEPTAEQRELARKQALLAFATREDKFINDPRAQWAATAKVSSTFGDKNKNASEVNQAANATGPADGRNWLNDNIDKGFDWLETTFANPVYATEVRVVIPGGQGVEAINKVELQDTDGKWHTAWEGMSEVKREENGNRTWFVRTFEKTAYKANGVKVTFANNLQHDYKTVDALQLVGDQARPASTAMARVRSGRDGGSGSVMAFPAWAGRCMPTVAQLARRAASGMARGACGLGVAHGGNGAQDFFQRGGLGQVQVEAGRAGALAGARVAPGGKRHQRHVAQAGAGPQLGSHLEAVHAGHAEVEQDDIGRERLRRLQALLAAVRHGSLVTVQVEQLGRHVGGLRVIIDDQDAFDGSSLGHGVQSKQWQPGGCGISAGARPESRMRAEGGRAWGNDVG</sequence>
<dbReference type="InterPro" id="IPR001296">
    <property type="entry name" value="Glyco_trans_1"/>
</dbReference>
<dbReference type="SUPFAM" id="SSF53448">
    <property type="entry name" value="Nucleotide-diphospho-sugar transferases"/>
    <property type="match status" value="1"/>
</dbReference>